<name>A0AAD4QS95_9BILA</name>
<proteinExistence type="predicted"/>
<dbReference type="EMBL" id="JAKKPZ010000403">
    <property type="protein sequence ID" value="KAI1695443.1"/>
    <property type="molecule type" value="Genomic_DNA"/>
</dbReference>
<comment type="caution">
    <text evidence="1">The sequence shown here is derived from an EMBL/GenBank/DDBJ whole genome shotgun (WGS) entry which is preliminary data.</text>
</comment>
<sequence>MLAVMMAQMMPDFMLWIGFVRFMFWMCHMPRSWMANAPYARQQSRLEPSILNQSHRVLDRAMKHCLPRLGKCECREAID</sequence>
<evidence type="ECO:0000313" key="2">
    <source>
        <dbReference type="Proteomes" id="UP001201812"/>
    </source>
</evidence>
<evidence type="ECO:0000313" key="1">
    <source>
        <dbReference type="EMBL" id="KAI1695443.1"/>
    </source>
</evidence>
<dbReference type="Proteomes" id="UP001201812">
    <property type="component" value="Unassembled WGS sequence"/>
</dbReference>
<reference evidence="1" key="1">
    <citation type="submission" date="2022-01" db="EMBL/GenBank/DDBJ databases">
        <title>Genome Sequence Resource for Two Populations of Ditylenchus destructor, the Migratory Endoparasitic Phytonematode.</title>
        <authorList>
            <person name="Zhang H."/>
            <person name="Lin R."/>
            <person name="Xie B."/>
        </authorList>
    </citation>
    <scope>NUCLEOTIDE SEQUENCE</scope>
    <source>
        <strain evidence="1">BazhouSP</strain>
    </source>
</reference>
<protein>
    <submittedName>
        <fullName evidence="1">Uncharacterized protein</fullName>
    </submittedName>
</protein>
<organism evidence="1 2">
    <name type="scientific">Ditylenchus destructor</name>
    <dbReference type="NCBI Taxonomy" id="166010"/>
    <lineage>
        <taxon>Eukaryota</taxon>
        <taxon>Metazoa</taxon>
        <taxon>Ecdysozoa</taxon>
        <taxon>Nematoda</taxon>
        <taxon>Chromadorea</taxon>
        <taxon>Rhabditida</taxon>
        <taxon>Tylenchina</taxon>
        <taxon>Tylenchomorpha</taxon>
        <taxon>Sphaerularioidea</taxon>
        <taxon>Anguinidae</taxon>
        <taxon>Anguininae</taxon>
        <taxon>Ditylenchus</taxon>
    </lineage>
</organism>
<dbReference type="AlphaFoldDB" id="A0AAD4QS95"/>
<keyword evidence="2" id="KW-1185">Reference proteome</keyword>
<accession>A0AAD4QS95</accession>
<gene>
    <name evidence="1" type="ORF">DdX_19578</name>
</gene>